<organism evidence="2">
    <name type="scientific">freshwater metagenome</name>
    <dbReference type="NCBI Taxonomy" id="449393"/>
    <lineage>
        <taxon>unclassified sequences</taxon>
        <taxon>metagenomes</taxon>
        <taxon>ecological metagenomes</taxon>
    </lineage>
</organism>
<reference evidence="2" key="1">
    <citation type="submission" date="2020-05" db="EMBL/GenBank/DDBJ databases">
        <authorList>
            <person name="Chiriac C."/>
            <person name="Salcher M."/>
            <person name="Ghai R."/>
            <person name="Kavagutti S V."/>
        </authorList>
    </citation>
    <scope>NUCLEOTIDE SEQUENCE</scope>
</reference>
<dbReference type="SUPFAM" id="SSF55681">
    <property type="entry name" value="Class II aaRS and biotin synthetases"/>
    <property type="match status" value="1"/>
</dbReference>
<dbReference type="PROSITE" id="PS51733">
    <property type="entry name" value="BPL_LPL_CATALYTIC"/>
    <property type="match status" value="1"/>
</dbReference>
<evidence type="ECO:0000313" key="2">
    <source>
        <dbReference type="EMBL" id="CAB4926540.1"/>
    </source>
</evidence>
<dbReference type="EMBL" id="CAFBNC010000012">
    <property type="protein sequence ID" value="CAB4926540.1"/>
    <property type="molecule type" value="Genomic_DNA"/>
</dbReference>
<protein>
    <submittedName>
        <fullName evidence="2">Unannotated protein</fullName>
    </submittedName>
</protein>
<dbReference type="Gene3D" id="3.30.930.10">
    <property type="entry name" value="Bira Bifunctional Protein, Domain 2"/>
    <property type="match status" value="1"/>
</dbReference>
<dbReference type="InterPro" id="IPR045864">
    <property type="entry name" value="aa-tRNA-synth_II/BPL/LPL"/>
</dbReference>
<gene>
    <name evidence="2" type="ORF">UFOPK3733_00411</name>
</gene>
<dbReference type="InterPro" id="IPR004143">
    <property type="entry name" value="BPL_LPL_catalytic"/>
</dbReference>
<sequence>MTGWQIDRQRGSARQFHALDPDKVDERSVWIFEVDAPALALGSSQPESDVDQDLAVRFGIDTFRRRSGGGAVLMGPGACVWIDIVLPVGDPLWTDDISLAPLWLGEVWASAFTGLGADEAAVHRGAMLRPPLAEVVCFAGLGPGEVSLDGKTVGISQRRTRAVTRFQTIALLDWDPDLHRKLLAPGIARLTGPTSASSTVGEDQLRVSPATNVGAADLVESFLRSLALRG</sequence>
<dbReference type="AlphaFoldDB" id="A0A6J7I759"/>
<name>A0A6J7I759_9ZZZZ</name>
<dbReference type="Pfam" id="PF21948">
    <property type="entry name" value="LplA-B_cat"/>
    <property type="match status" value="1"/>
</dbReference>
<evidence type="ECO:0000259" key="1">
    <source>
        <dbReference type="PROSITE" id="PS51733"/>
    </source>
</evidence>
<proteinExistence type="predicted"/>
<accession>A0A6J7I759</accession>
<feature type="domain" description="BPL/LPL catalytic" evidence="1">
    <location>
        <begin position="23"/>
        <end position="230"/>
    </location>
</feature>